<reference evidence="1" key="1">
    <citation type="submission" date="2013-07" db="EMBL/GenBank/DDBJ databases">
        <title>The genome of Eucalyptus grandis.</title>
        <authorList>
            <person name="Schmutz J."/>
            <person name="Hayes R."/>
            <person name="Myburg A."/>
            <person name="Tuskan G."/>
            <person name="Grattapaglia D."/>
            <person name="Rokhsar D.S."/>
        </authorList>
    </citation>
    <scope>NUCLEOTIDE SEQUENCE</scope>
    <source>
        <tissue evidence="1">Leaf extractions</tissue>
    </source>
</reference>
<accession>A0A059C8V3</accession>
<protein>
    <submittedName>
        <fullName evidence="1">Uncharacterized protein</fullName>
    </submittedName>
</protein>
<dbReference type="AlphaFoldDB" id="A0A059C8V3"/>
<dbReference type="Gramene" id="KCW74360">
    <property type="protein sequence ID" value="KCW74360"/>
    <property type="gene ID" value="EUGRSUZ_E03039"/>
</dbReference>
<dbReference type="EMBL" id="KK198757">
    <property type="protein sequence ID" value="KCW74360.1"/>
    <property type="molecule type" value="Genomic_DNA"/>
</dbReference>
<dbReference type="InParanoid" id="A0A059C8V3"/>
<name>A0A059C8V3_EUCGR</name>
<proteinExistence type="predicted"/>
<evidence type="ECO:0000313" key="1">
    <source>
        <dbReference type="EMBL" id="KCW74360.1"/>
    </source>
</evidence>
<sequence>MEATNCHVQVRTRNTSFEACIGFELKYKNSFPFFQAIPMELNQIFVMKPGHHSGLILKLLLTLIRTSFKPLHSYVFVHFQACPTVEFSYARNNVYLHVVM</sequence>
<organism evidence="1">
    <name type="scientific">Eucalyptus grandis</name>
    <name type="common">Flooded gum</name>
    <dbReference type="NCBI Taxonomy" id="71139"/>
    <lineage>
        <taxon>Eukaryota</taxon>
        <taxon>Viridiplantae</taxon>
        <taxon>Streptophyta</taxon>
        <taxon>Embryophyta</taxon>
        <taxon>Tracheophyta</taxon>
        <taxon>Spermatophyta</taxon>
        <taxon>Magnoliopsida</taxon>
        <taxon>eudicotyledons</taxon>
        <taxon>Gunneridae</taxon>
        <taxon>Pentapetalae</taxon>
        <taxon>rosids</taxon>
        <taxon>malvids</taxon>
        <taxon>Myrtales</taxon>
        <taxon>Myrtaceae</taxon>
        <taxon>Myrtoideae</taxon>
        <taxon>Eucalypteae</taxon>
        <taxon>Eucalyptus</taxon>
    </lineage>
</organism>
<gene>
    <name evidence="1" type="ORF">EUGRSUZ_E03039</name>
</gene>